<keyword evidence="3 5" id="KW-0479">Metal-binding</keyword>
<evidence type="ECO:0000259" key="6">
    <source>
        <dbReference type="Pfam" id="PF01975"/>
    </source>
</evidence>
<sequence length="259" mass="29028">MNHKPLIFITNDDGVRAKGLQKLIETVRPLGRIVAVAPEEGQSGMSHAITMTRPLYLKKVTEQEGLTIYGCNGTPVDCVKIAFDYLLQNGETPDLVLSGINHGANSAVNVLYSGTMGAAIEGSFYNIPSIGFSLLDHDEDADFGTVQQYILPIVRKAMTENLGRPLCLNVNVPNLPAEQIRGIMPCRQNRGYWREVFERRQDPRGHDYYWLCGYFENTEPEATDTDEWALKNGYVSVVPIQVDLTNYEQLGQLKELKFE</sequence>
<organism evidence="7 8">
    <name type="scientific">Alistipes hominis</name>
    <dbReference type="NCBI Taxonomy" id="2763015"/>
    <lineage>
        <taxon>Bacteria</taxon>
        <taxon>Pseudomonadati</taxon>
        <taxon>Bacteroidota</taxon>
        <taxon>Bacteroidia</taxon>
        <taxon>Bacteroidales</taxon>
        <taxon>Rikenellaceae</taxon>
        <taxon>Alistipes</taxon>
    </lineage>
</organism>
<dbReference type="Gene3D" id="3.40.1210.10">
    <property type="entry name" value="Survival protein SurE-like phosphatase/nucleotidase"/>
    <property type="match status" value="1"/>
</dbReference>
<feature type="binding site" evidence="5">
    <location>
        <position position="12"/>
    </location>
    <ligand>
        <name>a divalent metal cation</name>
        <dbReference type="ChEBI" id="CHEBI:60240"/>
    </ligand>
</feature>
<dbReference type="PANTHER" id="PTHR30457">
    <property type="entry name" value="5'-NUCLEOTIDASE SURE"/>
    <property type="match status" value="1"/>
</dbReference>
<dbReference type="NCBIfam" id="NF001490">
    <property type="entry name" value="PRK00346.1-4"/>
    <property type="match status" value="1"/>
</dbReference>
<evidence type="ECO:0000313" key="7">
    <source>
        <dbReference type="EMBL" id="MBC5617066.1"/>
    </source>
</evidence>
<dbReference type="HAMAP" id="MF_00060">
    <property type="entry name" value="SurE"/>
    <property type="match status" value="1"/>
</dbReference>
<dbReference type="RefSeq" id="WP_055205814.1">
    <property type="nucleotide sequence ID" value="NZ_JACOOK010000004.1"/>
</dbReference>
<reference evidence="7 8" key="1">
    <citation type="submission" date="2020-08" db="EMBL/GenBank/DDBJ databases">
        <title>Genome public.</title>
        <authorList>
            <person name="Liu C."/>
            <person name="Sun Q."/>
        </authorList>
    </citation>
    <scope>NUCLEOTIDE SEQUENCE [LARGE SCALE GENOMIC DNA]</scope>
    <source>
        <strain evidence="7 8">New-7</strain>
    </source>
</reference>
<accession>A0ABR7CN21</accession>
<comment type="cofactor">
    <cofactor evidence="5">
        <name>a divalent metal cation</name>
        <dbReference type="ChEBI" id="CHEBI:60240"/>
    </cofactor>
    <text evidence="5">Binds 1 divalent metal cation per subunit.</text>
</comment>
<feature type="binding site" evidence="5">
    <location>
        <position position="43"/>
    </location>
    <ligand>
        <name>a divalent metal cation</name>
        <dbReference type="ChEBI" id="CHEBI:60240"/>
    </ligand>
</feature>
<evidence type="ECO:0000256" key="3">
    <source>
        <dbReference type="ARBA" id="ARBA00022723"/>
    </source>
</evidence>
<dbReference type="InterPro" id="IPR002828">
    <property type="entry name" value="SurE-like_Pase/nucleotidase"/>
</dbReference>
<protein>
    <recommendedName>
        <fullName evidence="5">5'-nucleotidase SurE</fullName>
        <ecNumber evidence="5">3.1.3.5</ecNumber>
    </recommendedName>
    <alternativeName>
        <fullName evidence="5">Nucleoside 5'-monophosphate phosphohydrolase</fullName>
    </alternativeName>
</protein>
<dbReference type="InterPro" id="IPR036523">
    <property type="entry name" value="SurE-like_sf"/>
</dbReference>
<gene>
    <name evidence="5 7" type="primary">surE</name>
    <name evidence="7" type="ORF">H8S08_08565</name>
</gene>
<dbReference type="NCBIfam" id="NF001492">
    <property type="entry name" value="PRK00346.2-2"/>
    <property type="match status" value="1"/>
</dbReference>
<dbReference type="PANTHER" id="PTHR30457:SF0">
    <property type="entry name" value="PHOSPHATASE, PUTATIVE (AFU_ORTHOLOGUE AFUA_4G01070)-RELATED"/>
    <property type="match status" value="1"/>
</dbReference>
<dbReference type="Proteomes" id="UP000636891">
    <property type="component" value="Unassembled WGS sequence"/>
</dbReference>
<dbReference type="SUPFAM" id="SSF64167">
    <property type="entry name" value="SurE-like"/>
    <property type="match status" value="1"/>
</dbReference>
<evidence type="ECO:0000256" key="5">
    <source>
        <dbReference type="HAMAP-Rule" id="MF_00060"/>
    </source>
</evidence>
<comment type="catalytic activity">
    <reaction evidence="1 5">
        <text>a ribonucleoside 5'-phosphate + H2O = a ribonucleoside + phosphate</text>
        <dbReference type="Rhea" id="RHEA:12484"/>
        <dbReference type="ChEBI" id="CHEBI:15377"/>
        <dbReference type="ChEBI" id="CHEBI:18254"/>
        <dbReference type="ChEBI" id="CHEBI:43474"/>
        <dbReference type="ChEBI" id="CHEBI:58043"/>
        <dbReference type="EC" id="3.1.3.5"/>
    </reaction>
</comment>
<keyword evidence="5" id="KW-0963">Cytoplasm</keyword>
<feature type="binding site" evidence="5">
    <location>
        <position position="13"/>
    </location>
    <ligand>
        <name>a divalent metal cation</name>
        <dbReference type="ChEBI" id="CHEBI:60240"/>
    </ligand>
</feature>
<comment type="subcellular location">
    <subcellularLocation>
        <location evidence="5">Cytoplasm</location>
    </subcellularLocation>
</comment>
<evidence type="ECO:0000313" key="8">
    <source>
        <dbReference type="Proteomes" id="UP000636891"/>
    </source>
</evidence>
<comment type="caution">
    <text evidence="7">The sequence shown here is derived from an EMBL/GenBank/DDBJ whole genome shotgun (WGS) entry which is preliminary data.</text>
</comment>
<dbReference type="Pfam" id="PF01975">
    <property type="entry name" value="SurE"/>
    <property type="match status" value="1"/>
</dbReference>
<feature type="domain" description="Survival protein SurE-like phosphatase/nucleotidase" evidence="6">
    <location>
        <begin position="7"/>
        <end position="194"/>
    </location>
</feature>
<keyword evidence="5" id="KW-0547">Nucleotide-binding</keyword>
<keyword evidence="4 5" id="KW-0378">Hydrolase</keyword>
<dbReference type="InterPro" id="IPR030048">
    <property type="entry name" value="SurE"/>
</dbReference>
<evidence type="ECO:0000256" key="2">
    <source>
        <dbReference type="ARBA" id="ARBA00011062"/>
    </source>
</evidence>
<dbReference type="EC" id="3.1.3.5" evidence="5"/>
<keyword evidence="8" id="KW-1185">Reference proteome</keyword>
<name>A0ABR7CN21_9BACT</name>
<proteinExistence type="inferred from homology"/>
<dbReference type="EMBL" id="JACOOK010000004">
    <property type="protein sequence ID" value="MBC5617066.1"/>
    <property type="molecule type" value="Genomic_DNA"/>
</dbReference>
<evidence type="ECO:0000256" key="1">
    <source>
        <dbReference type="ARBA" id="ARBA00000815"/>
    </source>
</evidence>
<feature type="binding site" evidence="5">
    <location>
        <position position="101"/>
    </location>
    <ligand>
        <name>a divalent metal cation</name>
        <dbReference type="ChEBI" id="CHEBI:60240"/>
    </ligand>
</feature>
<comment type="similarity">
    <text evidence="2 5">Belongs to the SurE nucleotidase family.</text>
</comment>
<dbReference type="NCBIfam" id="TIGR00087">
    <property type="entry name" value="surE"/>
    <property type="match status" value="1"/>
</dbReference>
<comment type="function">
    <text evidence="5">Nucleotidase that shows phosphatase activity on nucleoside 5'-monophosphates.</text>
</comment>
<evidence type="ECO:0000256" key="4">
    <source>
        <dbReference type="ARBA" id="ARBA00022801"/>
    </source>
</evidence>